<feature type="region of interest" description="Disordered" evidence="1">
    <location>
        <begin position="1"/>
        <end position="83"/>
    </location>
</feature>
<protein>
    <submittedName>
        <fullName evidence="2">Uncharacterized protein</fullName>
    </submittedName>
</protein>
<sequence length="163" mass="18361">MFPPRQRPRRLGQSQRLQQMQQNPVRHHEVNPTTQAVRALQRRRGPSRKIQGRQEMDPSKPWVDQASASPDDSTTSQNRDRHEVQTVVPPSLMGVLQQVFDQLDYAIVAIDTAADNIEKKDARQLKTTKWLVDNVDWEVNGLAMAVEATAALTTPWDGIAGSS</sequence>
<feature type="compositionally biased region" description="Polar residues" evidence="1">
    <location>
        <begin position="66"/>
        <end position="77"/>
    </location>
</feature>
<comment type="caution">
    <text evidence="2">The sequence shown here is derived from an EMBL/GenBank/DDBJ whole genome shotgun (WGS) entry which is preliminary data.</text>
</comment>
<gene>
    <name evidence="2" type="ORF">CLIM01_15156</name>
</gene>
<proteinExistence type="predicted"/>
<evidence type="ECO:0000313" key="3">
    <source>
        <dbReference type="Proteomes" id="UP001169217"/>
    </source>
</evidence>
<organism evidence="2 3">
    <name type="scientific">Colletotrichum limetticola</name>
    <dbReference type="NCBI Taxonomy" id="1209924"/>
    <lineage>
        <taxon>Eukaryota</taxon>
        <taxon>Fungi</taxon>
        <taxon>Dikarya</taxon>
        <taxon>Ascomycota</taxon>
        <taxon>Pezizomycotina</taxon>
        <taxon>Sordariomycetes</taxon>
        <taxon>Hypocreomycetidae</taxon>
        <taxon>Glomerellales</taxon>
        <taxon>Glomerellaceae</taxon>
        <taxon>Colletotrichum</taxon>
        <taxon>Colletotrichum acutatum species complex</taxon>
    </lineage>
</organism>
<evidence type="ECO:0000256" key="1">
    <source>
        <dbReference type="SAM" id="MobiDB-lite"/>
    </source>
</evidence>
<feature type="compositionally biased region" description="Low complexity" evidence="1">
    <location>
        <begin position="11"/>
        <end position="24"/>
    </location>
</feature>
<dbReference type="Proteomes" id="UP001169217">
    <property type="component" value="Unassembled WGS sequence"/>
</dbReference>
<evidence type="ECO:0000313" key="2">
    <source>
        <dbReference type="EMBL" id="KAK0367489.1"/>
    </source>
</evidence>
<name>A0ABQ9P7M3_9PEZI</name>
<accession>A0ABQ9P7M3</accession>
<reference evidence="2" key="1">
    <citation type="submission" date="2023-04" db="EMBL/GenBank/DDBJ databases">
        <title>Colletotrichum limetticola genome sequence.</title>
        <authorList>
            <person name="Baroncelli R."/>
        </authorList>
    </citation>
    <scope>NUCLEOTIDE SEQUENCE</scope>
    <source>
        <strain evidence="2">KLA-Anderson</strain>
    </source>
</reference>
<feature type="compositionally biased region" description="Basic residues" evidence="1">
    <location>
        <begin position="40"/>
        <end position="51"/>
    </location>
</feature>
<keyword evidence="3" id="KW-1185">Reference proteome</keyword>
<feature type="compositionally biased region" description="Basic residues" evidence="1">
    <location>
        <begin position="1"/>
        <end position="10"/>
    </location>
</feature>
<dbReference type="EMBL" id="JARUPT010001419">
    <property type="protein sequence ID" value="KAK0367489.1"/>
    <property type="molecule type" value="Genomic_DNA"/>
</dbReference>